<feature type="chain" id="PRO_5029586744" evidence="1">
    <location>
        <begin position="20"/>
        <end position="222"/>
    </location>
</feature>
<gene>
    <name evidence="2" type="ORF">FYJ73_14580</name>
</gene>
<dbReference type="RefSeq" id="WP_154535476.1">
    <property type="nucleotide sequence ID" value="NZ_VUNG01000059.1"/>
</dbReference>
<feature type="signal peptide" evidence="1">
    <location>
        <begin position="1"/>
        <end position="19"/>
    </location>
</feature>
<evidence type="ECO:0000313" key="2">
    <source>
        <dbReference type="EMBL" id="MST85876.1"/>
    </source>
</evidence>
<name>A0A7K0KIX3_9BACT</name>
<reference evidence="2 3" key="1">
    <citation type="submission" date="2019-08" db="EMBL/GenBank/DDBJ databases">
        <title>In-depth cultivation of the pig gut microbiome towards novel bacterial diversity and tailored functional studies.</title>
        <authorList>
            <person name="Wylensek D."/>
            <person name="Hitch T.C.A."/>
            <person name="Clavel T."/>
        </authorList>
    </citation>
    <scope>NUCLEOTIDE SEQUENCE [LARGE SCALE GENOMIC DNA]</scope>
    <source>
        <strain evidence="2 3">LKV-178-WT-2A</strain>
    </source>
</reference>
<evidence type="ECO:0000256" key="1">
    <source>
        <dbReference type="SAM" id="SignalP"/>
    </source>
</evidence>
<proteinExistence type="predicted"/>
<keyword evidence="3" id="KW-1185">Reference proteome</keyword>
<comment type="caution">
    <text evidence="2">The sequence shown here is derived from an EMBL/GenBank/DDBJ whole genome shotgun (WGS) entry which is preliminary data.</text>
</comment>
<dbReference type="Proteomes" id="UP000438914">
    <property type="component" value="Unassembled WGS sequence"/>
</dbReference>
<dbReference type="AlphaFoldDB" id="A0A7K0KIX3"/>
<protein>
    <submittedName>
        <fullName evidence="2">Uncharacterized protein</fullName>
    </submittedName>
</protein>
<evidence type="ECO:0000313" key="3">
    <source>
        <dbReference type="Proteomes" id="UP000438914"/>
    </source>
</evidence>
<dbReference type="EMBL" id="VUNG01000059">
    <property type="protein sequence ID" value="MST85876.1"/>
    <property type="molecule type" value="Genomic_DNA"/>
</dbReference>
<organism evidence="2 3">
    <name type="scientific">Hallella mizrahii</name>
    <dbReference type="NCBI Taxonomy" id="2606637"/>
    <lineage>
        <taxon>Bacteria</taxon>
        <taxon>Pseudomonadati</taxon>
        <taxon>Bacteroidota</taxon>
        <taxon>Bacteroidia</taxon>
        <taxon>Bacteroidales</taxon>
        <taxon>Prevotellaceae</taxon>
        <taxon>Hallella</taxon>
    </lineage>
</organism>
<accession>A0A7K0KIX3</accession>
<sequence>MKKILLILMACINAVTMLAQKPGVYKKASNKAADKTEAPCKNEYMIVGINGNTMLFEPYVQSNSHNGKKRVRFRMGPGCHQSGGSNNDSTYKVAPNPPEVEDFVSLLSGDFTTPTNNILGVWYHEASGIKCYKIFSPTRSLLIFIYESPEGSMETANAILEAVNYGKDQVVAEDGTRYSVRREGADTMVVTYTMEGKRHREQWTRSQLPTYLSGLFMSLGTN</sequence>
<keyword evidence="1" id="KW-0732">Signal</keyword>